<sequence>MCGEYAKQQADVLRIIDRYDTDKKVAIPKLGKYLANLITSYRMSNVRDLEFIMMTNQNRRKQSPDA</sequence>
<name>A0A2S5D1Y7_LYSSH</name>
<evidence type="ECO:0000313" key="1">
    <source>
        <dbReference type="EMBL" id="POZ57074.1"/>
    </source>
</evidence>
<gene>
    <name evidence="1" type="ORF">LYSIN_01857</name>
</gene>
<dbReference type="AlphaFoldDB" id="A0A2S5D1Y7"/>
<accession>A0A2S5D1Y7</accession>
<organism evidence="1 2">
    <name type="scientific">Lysinibacillus sphaericus</name>
    <name type="common">Bacillus sphaericus</name>
    <dbReference type="NCBI Taxonomy" id="1421"/>
    <lineage>
        <taxon>Bacteria</taxon>
        <taxon>Bacillati</taxon>
        <taxon>Bacillota</taxon>
        <taxon>Bacilli</taxon>
        <taxon>Bacillales</taxon>
        <taxon>Bacillaceae</taxon>
        <taxon>Lysinibacillus</taxon>
    </lineage>
</organism>
<keyword evidence="2" id="KW-1185">Reference proteome</keyword>
<reference evidence="1 2" key="1">
    <citation type="submission" date="2017-11" db="EMBL/GenBank/DDBJ databases">
        <title>Genome sequence of Lysinibacillus sphaericus, a lignin-degrading bacteria isolated from municipal solid waste soil.</title>
        <authorList>
            <person name="Persinoti G.F."/>
            <person name="Paixao D.A."/>
            <person name="Bugg T.D."/>
            <person name="Squina F.M."/>
        </authorList>
    </citation>
    <scope>NUCLEOTIDE SEQUENCE [LARGE SCALE GENOMIC DNA]</scope>
    <source>
        <strain evidence="1 2">A1</strain>
    </source>
</reference>
<evidence type="ECO:0000313" key="2">
    <source>
        <dbReference type="Proteomes" id="UP000237319"/>
    </source>
</evidence>
<dbReference type="Proteomes" id="UP000237319">
    <property type="component" value="Unassembled WGS sequence"/>
</dbReference>
<dbReference type="EMBL" id="PGLV01000001">
    <property type="protein sequence ID" value="POZ57074.1"/>
    <property type="molecule type" value="Genomic_DNA"/>
</dbReference>
<protein>
    <submittedName>
        <fullName evidence="1">Uncharacterized protein</fullName>
    </submittedName>
</protein>
<comment type="caution">
    <text evidence="1">The sequence shown here is derived from an EMBL/GenBank/DDBJ whole genome shotgun (WGS) entry which is preliminary data.</text>
</comment>
<proteinExistence type="predicted"/>